<name>A0ABT5HPV6_9CAUL</name>
<gene>
    <name evidence="2" type="ORF">PQU92_02415</name>
</gene>
<evidence type="ECO:0000313" key="3">
    <source>
        <dbReference type="Proteomes" id="UP001214854"/>
    </source>
</evidence>
<proteinExistence type="predicted"/>
<keyword evidence="1" id="KW-0812">Transmembrane</keyword>
<keyword evidence="1" id="KW-0472">Membrane</keyword>
<dbReference type="RefSeq" id="WP_272746614.1">
    <property type="nucleotide sequence ID" value="NZ_JAQQKX010000001.1"/>
</dbReference>
<accession>A0ABT5HPV6</accession>
<dbReference type="EMBL" id="JAQQKX010000001">
    <property type="protein sequence ID" value="MDC7682110.1"/>
    <property type="molecule type" value="Genomic_DNA"/>
</dbReference>
<protein>
    <recommendedName>
        <fullName evidence="4">DUF3426 domain-containing protein</fullName>
    </recommendedName>
</protein>
<feature type="transmembrane region" description="Helical" evidence="1">
    <location>
        <begin position="25"/>
        <end position="46"/>
    </location>
</feature>
<organism evidence="2 3">
    <name type="scientific">Asticcacaulis aquaticus</name>
    <dbReference type="NCBI Taxonomy" id="2984212"/>
    <lineage>
        <taxon>Bacteria</taxon>
        <taxon>Pseudomonadati</taxon>
        <taxon>Pseudomonadota</taxon>
        <taxon>Alphaproteobacteria</taxon>
        <taxon>Caulobacterales</taxon>
        <taxon>Caulobacteraceae</taxon>
        <taxon>Asticcacaulis</taxon>
    </lineage>
</organism>
<evidence type="ECO:0008006" key="4">
    <source>
        <dbReference type="Google" id="ProtNLM"/>
    </source>
</evidence>
<keyword evidence="3" id="KW-1185">Reference proteome</keyword>
<sequence>MREFLKDVWKGWPYLEFMEPRTREILYTIGVSVAAVIILFFAYVVWDRENHYRIIAAEIVAAQTQCVYTEADRTPVAVRCDRAYGPTRPQGASLVIITDLTYRFRSPADGNLYEGSAQVQPSSPWSLPKAGETVQIRAHLTQAGRSTLATNAMPLLKD</sequence>
<evidence type="ECO:0000313" key="2">
    <source>
        <dbReference type="EMBL" id="MDC7682110.1"/>
    </source>
</evidence>
<evidence type="ECO:0000256" key="1">
    <source>
        <dbReference type="SAM" id="Phobius"/>
    </source>
</evidence>
<dbReference type="Proteomes" id="UP001214854">
    <property type="component" value="Unassembled WGS sequence"/>
</dbReference>
<comment type="caution">
    <text evidence="2">The sequence shown here is derived from an EMBL/GenBank/DDBJ whole genome shotgun (WGS) entry which is preliminary data.</text>
</comment>
<keyword evidence="1" id="KW-1133">Transmembrane helix</keyword>
<reference evidence="2 3" key="1">
    <citation type="submission" date="2023-01" db="EMBL/GenBank/DDBJ databases">
        <title>Novel species of the genus Asticcacaulis isolated from rivers.</title>
        <authorList>
            <person name="Lu H."/>
        </authorList>
    </citation>
    <scope>NUCLEOTIDE SEQUENCE [LARGE SCALE GENOMIC DNA]</scope>
    <source>
        <strain evidence="2 3">BYS171W</strain>
    </source>
</reference>